<sequence>MRSELSAKCQLVVTSGLTPRRVLNGIVANVKWYLALGNDEYAYLEEDCQPLTDDIQLCKLLDTRKIEDTDDCIPALIQHRPANCTHAKMNLRRGKVQKIGDNNWLLVLKEDEVVKTQCNTKTNYKKLSGIYLVTLTEDCQMNVLNKTLQSHTDTIVINEVVPLPEQHQVSEQPIKFELHIEDISLDSIHELVNRAGDISMPDNYSWPIIAATPSWNTLILYLLLIAAASWKLYTWKTKKIPEDTKGSEDAARSKSCFYLMEGGVNSS</sequence>
<organism evidence="2">
    <name type="scientific">Heliothis virescens</name>
    <name type="common">Tobacco budworm moth</name>
    <dbReference type="NCBI Taxonomy" id="7102"/>
    <lineage>
        <taxon>Eukaryota</taxon>
        <taxon>Metazoa</taxon>
        <taxon>Ecdysozoa</taxon>
        <taxon>Arthropoda</taxon>
        <taxon>Hexapoda</taxon>
        <taxon>Insecta</taxon>
        <taxon>Pterygota</taxon>
        <taxon>Neoptera</taxon>
        <taxon>Endopterygota</taxon>
        <taxon>Lepidoptera</taxon>
        <taxon>Glossata</taxon>
        <taxon>Ditrysia</taxon>
        <taxon>Noctuoidea</taxon>
        <taxon>Noctuidae</taxon>
        <taxon>Heliothinae</taxon>
        <taxon>Heliothis</taxon>
    </lineage>
</organism>
<name>A0A2A4JDQ2_HELVI</name>
<comment type="caution">
    <text evidence="2">The sequence shown here is derived from an EMBL/GenBank/DDBJ whole genome shotgun (WGS) entry which is preliminary data.</text>
</comment>
<evidence type="ECO:0000256" key="1">
    <source>
        <dbReference type="SAM" id="Phobius"/>
    </source>
</evidence>
<proteinExistence type="predicted"/>
<dbReference type="EMBL" id="NWSH01001832">
    <property type="protein sequence ID" value="PCG69969.1"/>
    <property type="molecule type" value="Genomic_DNA"/>
</dbReference>
<gene>
    <name evidence="2" type="ORF">B5V51_3501</name>
</gene>
<evidence type="ECO:0000313" key="2">
    <source>
        <dbReference type="EMBL" id="PCG69969.1"/>
    </source>
</evidence>
<keyword evidence="1" id="KW-0812">Transmembrane</keyword>
<accession>A0A2A4JDQ2</accession>
<dbReference type="InterPro" id="IPR022048">
    <property type="entry name" value="Envelope_fusion-like"/>
</dbReference>
<feature type="transmembrane region" description="Helical" evidence="1">
    <location>
        <begin position="215"/>
        <end position="233"/>
    </location>
</feature>
<reference evidence="2" key="1">
    <citation type="submission" date="2017-09" db="EMBL/GenBank/DDBJ databases">
        <title>Contemporary evolution of a Lepidopteran species, Heliothis virescens, in response to modern agricultural practices.</title>
        <authorList>
            <person name="Fritz M.L."/>
            <person name="Deyonke A.M."/>
            <person name="Papanicolaou A."/>
            <person name="Micinski S."/>
            <person name="Westbrook J."/>
            <person name="Gould F."/>
        </authorList>
    </citation>
    <scope>NUCLEOTIDE SEQUENCE [LARGE SCALE GENOMIC DNA]</scope>
    <source>
        <strain evidence="2">HvINT-</strain>
        <tissue evidence="2">Whole body</tissue>
    </source>
</reference>
<keyword evidence="1" id="KW-1133">Transmembrane helix</keyword>
<dbReference type="Pfam" id="PF12259">
    <property type="entry name" value="Baculo_F"/>
    <property type="match status" value="1"/>
</dbReference>
<dbReference type="AlphaFoldDB" id="A0A2A4JDQ2"/>
<keyword evidence="1" id="KW-0472">Membrane</keyword>
<protein>
    <submittedName>
        <fullName evidence="2">Uncharacterized protein</fullName>
    </submittedName>
</protein>